<dbReference type="Gene3D" id="3.60.10.10">
    <property type="entry name" value="Endonuclease/exonuclease/phosphatase"/>
    <property type="match status" value="1"/>
</dbReference>
<evidence type="ECO:0000259" key="1">
    <source>
        <dbReference type="Pfam" id="PF03372"/>
    </source>
</evidence>
<dbReference type="GO" id="GO:0004519">
    <property type="term" value="F:endonuclease activity"/>
    <property type="evidence" value="ECO:0007669"/>
    <property type="project" value="UniProtKB-KW"/>
</dbReference>
<feature type="domain" description="Endonuclease/exonuclease/phosphatase" evidence="1">
    <location>
        <begin position="57"/>
        <end position="319"/>
    </location>
</feature>
<evidence type="ECO:0000313" key="3">
    <source>
        <dbReference type="Proteomes" id="UP000604001"/>
    </source>
</evidence>
<evidence type="ECO:0000313" key="2">
    <source>
        <dbReference type="EMBL" id="MBC2962361.1"/>
    </source>
</evidence>
<keyword evidence="3" id="KW-1185">Reference proteome</keyword>
<organism evidence="2 3">
    <name type="scientific">Nocardioides deserti</name>
    <dbReference type="NCBI Taxonomy" id="1588644"/>
    <lineage>
        <taxon>Bacteria</taxon>
        <taxon>Bacillati</taxon>
        <taxon>Actinomycetota</taxon>
        <taxon>Actinomycetes</taxon>
        <taxon>Propionibacteriales</taxon>
        <taxon>Nocardioidaceae</taxon>
        <taxon>Nocardioides</taxon>
    </lineage>
</organism>
<gene>
    <name evidence="2" type="ORF">H7344_18895</name>
</gene>
<keyword evidence="2" id="KW-0255">Endonuclease</keyword>
<reference evidence="2 3" key="1">
    <citation type="submission" date="2020-08" db="EMBL/GenBank/DDBJ databases">
        <title>novel species in genus Nocardioides.</title>
        <authorList>
            <person name="Zhang G."/>
        </authorList>
    </citation>
    <scope>NUCLEOTIDE SEQUENCE [LARGE SCALE GENOMIC DNA]</scope>
    <source>
        <strain evidence="2 3">SC8A-24</strain>
    </source>
</reference>
<protein>
    <submittedName>
        <fullName evidence="2">Endonuclease/exonuclease/phosphatase family protein</fullName>
    </submittedName>
</protein>
<dbReference type="InterPro" id="IPR005135">
    <property type="entry name" value="Endo/exonuclease/phosphatase"/>
</dbReference>
<keyword evidence="2" id="KW-0378">Hydrolase</keyword>
<dbReference type="SUPFAM" id="SSF56219">
    <property type="entry name" value="DNase I-like"/>
    <property type="match status" value="1"/>
</dbReference>
<keyword evidence="2" id="KW-0540">Nuclease</keyword>
<comment type="caution">
    <text evidence="2">The sequence shown here is derived from an EMBL/GenBank/DDBJ whole genome shotgun (WGS) entry which is preliminary data.</text>
</comment>
<sequence>MRVRTVVGTMPRQVRVLVSVLVVTAALLVPLLAVPTPTSRAAVEAAGPRATYRLSVVTANIDGAERGRGGDKLGTVQRVLRGSDPDVVMLQEVCWKHFRRFIDANRAWIGPGETWRDHFRFQKLRHHPGCTSGKGVQRHGLVLASRHRLSGLSTHRLPNPRSRTPHRFQVMCADVAVRGTLVAFAQDAVRACTTQLRAGRGRASGAGPARQAQAVAVRRVLAPVVERDRAAVVLGGDFNAVPQKGTMSQLYRLSRSGWLTNRRGLFFEADQTGAYASRPAGRAAGLEQIVCRLAPRVCRWGEPTHRSRGQARKLDYVFFGVNRAQPAATTGLLGTQQHLGGDVVRSPSATHEVFLGWADLALDLS</sequence>
<dbReference type="RefSeq" id="WP_186347538.1">
    <property type="nucleotide sequence ID" value="NZ_BMMR01000002.1"/>
</dbReference>
<dbReference type="Proteomes" id="UP000604001">
    <property type="component" value="Unassembled WGS sequence"/>
</dbReference>
<accession>A0ABR6UD37</accession>
<dbReference type="EMBL" id="JACMYC010000020">
    <property type="protein sequence ID" value="MBC2962361.1"/>
    <property type="molecule type" value="Genomic_DNA"/>
</dbReference>
<name>A0ABR6UD37_9ACTN</name>
<dbReference type="InterPro" id="IPR036691">
    <property type="entry name" value="Endo/exonu/phosph_ase_sf"/>
</dbReference>
<proteinExistence type="predicted"/>
<dbReference type="Pfam" id="PF03372">
    <property type="entry name" value="Exo_endo_phos"/>
    <property type="match status" value="1"/>
</dbReference>